<protein>
    <submittedName>
        <fullName evidence="1">Uncharacterized protein</fullName>
    </submittedName>
</protein>
<proteinExistence type="predicted"/>
<sequence>MILSNIPTLGNINCGAELRVIALKLQNYAQVNARASGKFGETLAKFWEDQAKLLKKDNGHPSDGLFLGFGVIDPRAQCYKVLSAIRKSRTIAPQHGLAWEKFCDFLANAARTAGGAPAEVTLKLSKSKVNLAKADNASAKKAADDTGHKGNFSQTVTVTVTPAGTPVTIDAAGMQGGTATRRGNVITVTSGTADGSFTVTAGDKKATVSVSVFDRGLTTKSIGEVAVGATVALPVPFYDLYSQGEHTASLYSLDPTTAEVVSGNVVGHKTGFTRIGAKVVYKDCPELAWADNSGVSVVAKPAE</sequence>
<dbReference type="EMBL" id="MT682386">
    <property type="protein sequence ID" value="QOC54194.1"/>
    <property type="molecule type" value="Genomic_DNA"/>
</dbReference>
<dbReference type="Proteomes" id="UP000662993">
    <property type="component" value="Segment"/>
</dbReference>
<keyword evidence="2" id="KW-1185">Reference proteome</keyword>
<name>A0A866D1S6_9CAUD</name>
<gene>
    <name evidence="1" type="ORF">Atoyac1_14</name>
</gene>
<accession>A0A866D1S6</accession>
<reference evidence="1 2" key="1">
    <citation type="journal article" date="2020" name="bioRxiv">
        <title>Dynamics of infection in a novel group of promiscuous phages and hosts of multiple bacterial genera retrieved from river communities.</title>
        <authorList>
            <person name="Cazares D."/>
            <person name="Cazares A."/>
            <person name="Figueroa W."/>
            <person name="Guarneros G."/>
            <person name="Edwards R.A."/>
            <person name="Vinuesa P."/>
        </authorList>
    </citation>
    <scope>NUCLEOTIDE SEQUENCE [LARGE SCALE GENOMIC DNA]</scope>
</reference>
<organism evidence="1 2">
    <name type="scientific">Aeromonas phage Atoyac1</name>
    <dbReference type="NCBI Taxonomy" id="2767547"/>
    <lineage>
        <taxon>Viruses</taxon>
        <taxon>Duplodnaviria</taxon>
        <taxon>Heunggongvirae</taxon>
        <taxon>Uroviricota</taxon>
        <taxon>Caudoviricetes</taxon>
        <taxon>Autographivirales</taxon>
        <taxon>Autonotataviridae</taxon>
        <taxon>Melnykvirinae</taxon>
        <taxon>Atoyacvirus</taxon>
        <taxon>Atoyacvirus atoyac1</taxon>
    </lineage>
</organism>
<evidence type="ECO:0000313" key="1">
    <source>
        <dbReference type="EMBL" id="QOC54194.1"/>
    </source>
</evidence>
<evidence type="ECO:0000313" key="2">
    <source>
        <dbReference type="Proteomes" id="UP000662993"/>
    </source>
</evidence>